<keyword evidence="11" id="KW-0051">Antiviral defense</keyword>
<dbReference type="GO" id="GO:0051607">
    <property type="term" value="P:defense response to virus"/>
    <property type="evidence" value="ECO:0007669"/>
    <property type="project" value="UniProtKB-KW"/>
</dbReference>
<dbReference type="GO" id="GO:0004527">
    <property type="term" value="F:exonuclease activity"/>
    <property type="evidence" value="ECO:0007669"/>
    <property type="project" value="UniProtKB-KW"/>
</dbReference>
<evidence type="ECO:0000256" key="9">
    <source>
        <dbReference type="ARBA" id="ARBA00022839"/>
    </source>
</evidence>
<evidence type="ECO:0000256" key="8">
    <source>
        <dbReference type="ARBA" id="ARBA00022801"/>
    </source>
</evidence>
<gene>
    <name evidence="14" type="ORF">GCM10007043_21080</name>
</gene>
<comment type="cofactor">
    <cofactor evidence="1">
        <name>a divalent metal cation</name>
        <dbReference type="ChEBI" id="CHEBI:60240"/>
    </cofactor>
</comment>
<keyword evidence="10" id="KW-0067">ATP-binding</keyword>
<dbReference type="InterPro" id="IPR054767">
    <property type="entry name" value="Cas10-Cmr2_palm2"/>
</dbReference>
<dbReference type="Pfam" id="PF01966">
    <property type="entry name" value="HD"/>
    <property type="match status" value="1"/>
</dbReference>
<keyword evidence="9" id="KW-0269">Exonuclease</keyword>
<dbReference type="InterPro" id="IPR052117">
    <property type="entry name" value="Cas10/Csm1_subtype-III-A"/>
</dbReference>
<dbReference type="NCBIfam" id="TIGR02578">
    <property type="entry name" value="cas_TM1811_Csm1"/>
    <property type="match status" value="1"/>
</dbReference>
<evidence type="ECO:0000256" key="7">
    <source>
        <dbReference type="ARBA" id="ARBA00022759"/>
    </source>
</evidence>
<dbReference type="PANTHER" id="PTHR36528:SF1">
    <property type="entry name" value="CRISPR SYSTEM SINGLE-STRAND-SPECIFIC DEOXYRIBONUCLEASE CAS10_CSM1 (SUBTYPE III-A)"/>
    <property type="match status" value="1"/>
</dbReference>
<evidence type="ECO:0000259" key="13">
    <source>
        <dbReference type="PROSITE" id="PS50887"/>
    </source>
</evidence>
<accession>A0A8J3BBB8</accession>
<dbReference type="Proteomes" id="UP000637720">
    <property type="component" value="Unassembled WGS sequence"/>
</dbReference>
<comment type="caution">
    <text evidence="14">The sequence shown here is derived from an EMBL/GenBank/DDBJ whole genome shotgun (WGS) entry which is preliminary data.</text>
</comment>
<organism evidence="14 15">
    <name type="scientific">Calditerricola satsumensis</name>
    <dbReference type="NCBI Taxonomy" id="373054"/>
    <lineage>
        <taxon>Bacteria</taxon>
        <taxon>Bacillati</taxon>
        <taxon>Bacillota</taxon>
        <taxon>Bacilli</taxon>
        <taxon>Bacillales</taxon>
        <taxon>Bacillaceae</taxon>
        <taxon>Calditerricola</taxon>
    </lineage>
</organism>
<reference evidence="14" key="1">
    <citation type="journal article" date="2014" name="Int. J. Syst. Evol. Microbiol.">
        <title>Complete genome sequence of Corynebacterium casei LMG S-19264T (=DSM 44701T), isolated from a smear-ripened cheese.</title>
        <authorList>
            <consortium name="US DOE Joint Genome Institute (JGI-PGF)"/>
            <person name="Walter F."/>
            <person name="Albersmeier A."/>
            <person name="Kalinowski J."/>
            <person name="Ruckert C."/>
        </authorList>
    </citation>
    <scope>NUCLEOTIDE SEQUENCE</scope>
    <source>
        <strain evidence="14">JCM 14719</strain>
    </source>
</reference>
<keyword evidence="15" id="KW-1185">Reference proteome</keyword>
<feature type="domain" description="GGDEF" evidence="13">
    <location>
        <begin position="520"/>
        <end position="666"/>
    </location>
</feature>
<dbReference type="InterPro" id="IPR043128">
    <property type="entry name" value="Rev_trsase/Diguanyl_cyclase"/>
</dbReference>
<evidence type="ECO:0000256" key="4">
    <source>
        <dbReference type="ARBA" id="ARBA00022679"/>
    </source>
</evidence>
<keyword evidence="7" id="KW-0255">Endonuclease</keyword>
<dbReference type="GO" id="GO:0016740">
    <property type="term" value="F:transferase activity"/>
    <property type="evidence" value="ECO:0007669"/>
    <property type="project" value="UniProtKB-KW"/>
</dbReference>
<protein>
    <recommendedName>
        <fullName evidence="3">CRISPR system single-strand-specific deoxyribonuclease Cas10/Csm1 (subtype III-A)</fullName>
    </recommendedName>
    <alternativeName>
        <fullName evidence="12">Cyclic oligoadenylate synthase</fullName>
    </alternativeName>
</protein>
<evidence type="ECO:0000256" key="6">
    <source>
        <dbReference type="ARBA" id="ARBA00022741"/>
    </source>
</evidence>
<dbReference type="Pfam" id="PF18211">
    <property type="entry name" value="Csm1_B"/>
    <property type="match status" value="1"/>
</dbReference>
<comment type="similarity">
    <text evidence="2">Belongs to the CRISPR-associated Cas10/Csm1 family.</text>
</comment>
<evidence type="ECO:0000256" key="11">
    <source>
        <dbReference type="ARBA" id="ARBA00023118"/>
    </source>
</evidence>
<dbReference type="AlphaFoldDB" id="A0A8J3BBB8"/>
<dbReference type="InterPro" id="IPR013408">
    <property type="entry name" value="Cas10/Csm1"/>
</dbReference>
<keyword evidence="8" id="KW-0378">Hydrolase</keyword>
<keyword evidence="4" id="KW-0808">Transferase</keyword>
<dbReference type="EMBL" id="BMOF01000057">
    <property type="protein sequence ID" value="GGK06782.1"/>
    <property type="molecule type" value="Genomic_DNA"/>
</dbReference>
<evidence type="ECO:0000256" key="10">
    <source>
        <dbReference type="ARBA" id="ARBA00022840"/>
    </source>
</evidence>
<dbReference type="InterPro" id="IPR000160">
    <property type="entry name" value="GGDEF_dom"/>
</dbReference>
<proteinExistence type="inferred from homology"/>
<dbReference type="RefSeq" id="WP_188818022.1">
    <property type="nucleotide sequence ID" value="NZ_BMOF01000057.1"/>
</dbReference>
<reference evidence="14" key="2">
    <citation type="submission" date="2020-09" db="EMBL/GenBank/DDBJ databases">
        <authorList>
            <person name="Sun Q."/>
            <person name="Ohkuma M."/>
        </authorList>
    </citation>
    <scope>NUCLEOTIDE SEQUENCE</scope>
    <source>
        <strain evidence="14">JCM 14719</strain>
    </source>
</reference>
<evidence type="ECO:0000256" key="2">
    <source>
        <dbReference type="ARBA" id="ARBA00005700"/>
    </source>
</evidence>
<evidence type="ECO:0000256" key="5">
    <source>
        <dbReference type="ARBA" id="ARBA00022722"/>
    </source>
</evidence>
<dbReference type="PROSITE" id="PS50887">
    <property type="entry name" value="GGDEF"/>
    <property type="match status" value="1"/>
</dbReference>
<dbReference type="InterPro" id="IPR041062">
    <property type="entry name" value="Csm1_B"/>
</dbReference>
<dbReference type="SUPFAM" id="SSF109604">
    <property type="entry name" value="HD-domain/PDEase-like"/>
    <property type="match status" value="1"/>
</dbReference>
<name>A0A8J3BBB8_9BACI</name>
<dbReference type="PANTHER" id="PTHR36528">
    <property type="entry name" value="CRISPR SYSTEM SINGLE-STRAND-SPECIFIC DEOXYRIBONUCLEASE CAS10/CSM1 (SUBTYPE III-A)"/>
    <property type="match status" value="1"/>
</dbReference>
<keyword evidence="5" id="KW-0540">Nuclease</keyword>
<dbReference type="GO" id="GO:0004519">
    <property type="term" value="F:endonuclease activity"/>
    <property type="evidence" value="ECO:0007669"/>
    <property type="project" value="UniProtKB-KW"/>
</dbReference>
<dbReference type="Pfam" id="PF22335">
    <property type="entry name" value="Cas10-Cmr2_palm2"/>
    <property type="match status" value="1"/>
</dbReference>
<sequence>MKRERIVLAALLHDIGEVIFRALSPDQRDGRSPRELGYQWAKEMELPHEVQEVIRLQPGGLMDSGLPADAYQIPREIQNLVYLVAEADSIASGMEQERNIADGNHGEDGLDVIFDRVTLDEERSENRQRHLWQPGLLEDTPYPVLAEQISREAFNSVYRKVWEGLREGLQRRENWQEDRLLLLLEKYVSLVPKQTHGSEQARSVTSLYQHLKTTAALSWCNYCYLRDQGYDWQRDDLRDVIRHRHESRYLLVGADLSGIQNFIYTIGSKAALKTLRARSFYLDLLIESAASQLCRTLSFGRSHLIYASGGGFYLLAPNTSACLEQIRSFQQRFNAWLYKRYGTLLYLCVAAIPLSGADLRGDTDGLSAAWGELHRELHMQKNGKWEEFLTQDPKFLGPRPVETECEVCHQSDDIKPVELDGDVYELCGFCRLMIDLGRTLATIERFYEIKKSNQGVLTVPVYEATYAFGTVREDDILTEYRVVTPWDLPDGTWPVRAFPLGSYFSQSEFRELAGQAVGDKRIGVLRMDVDRLGQIFARGLDRLTFARMSELSARLNLYFKYYLPQLLKKEEGGFLPLPPRKFVVNVVYAGGDDLFLVGAWDSVLEAARAIYHDFRKYTGDNPDITLSGGLVVSDEKVALYKLADLAGAAEAGAKDGGRDRFALFGAVLTWQELERLREYFRIFGDVLTLEQLTVKAAFSRNFLNRFAALIEAYNTTEPGMSGNRAWILPQLYYLFSRVISGEKKGRNEKVERFYRSLLAMSLSDEALKTYLPPMLKILKHMLRGTKENDE</sequence>
<dbReference type="Gene3D" id="1.10.3210.10">
    <property type="entry name" value="Hypothetical protein af1432"/>
    <property type="match status" value="1"/>
</dbReference>
<evidence type="ECO:0000256" key="12">
    <source>
        <dbReference type="ARBA" id="ARBA00032922"/>
    </source>
</evidence>
<dbReference type="InterPro" id="IPR006674">
    <property type="entry name" value="HD_domain"/>
</dbReference>
<evidence type="ECO:0000313" key="14">
    <source>
        <dbReference type="EMBL" id="GGK06782.1"/>
    </source>
</evidence>
<evidence type="ECO:0000256" key="3">
    <source>
        <dbReference type="ARBA" id="ARBA00014333"/>
    </source>
</evidence>
<dbReference type="GO" id="GO:0005524">
    <property type="term" value="F:ATP binding"/>
    <property type="evidence" value="ECO:0007669"/>
    <property type="project" value="UniProtKB-KW"/>
</dbReference>
<evidence type="ECO:0000313" key="15">
    <source>
        <dbReference type="Proteomes" id="UP000637720"/>
    </source>
</evidence>
<evidence type="ECO:0000256" key="1">
    <source>
        <dbReference type="ARBA" id="ARBA00001968"/>
    </source>
</evidence>
<dbReference type="Gene3D" id="3.30.70.270">
    <property type="match status" value="1"/>
</dbReference>
<keyword evidence="6" id="KW-0547">Nucleotide-binding</keyword>